<keyword evidence="2" id="KW-1185">Reference proteome</keyword>
<evidence type="ECO:0000313" key="2">
    <source>
        <dbReference type="Proteomes" id="UP000887013"/>
    </source>
</evidence>
<name>A0A8X6PMX7_NEPPI</name>
<reference evidence="1" key="1">
    <citation type="submission" date="2020-08" db="EMBL/GenBank/DDBJ databases">
        <title>Multicomponent nature underlies the extraordinary mechanical properties of spider dragline silk.</title>
        <authorList>
            <person name="Kono N."/>
            <person name="Nakamura H."/>
            <person name="Mori M."/>
            <person name="Yoshida Y."/>
            <person name="Ohtoshi R."/>
            <person name="Malay A.D."/>
            <person name="Moran D.A.P."/>
            <person name="Tomita M."/>
            <person name="Numata K."/>
            <person name="Arakawa K."/>
        </authorList>
    </citation>
    <scope>NUCLEOTIDE SEQUENCE</scope>
</reference>
<accession>A0A8X6PMX7</accession>
<organism evidence="1 2">
    <name type="scientific">Nephila pilipes</name>
    <name type="common">Giant wood spider</name>
    <name type="synonym">Nephila maculata</name>
    <dbReference type="NCBI Taxonomy" id="299642"/>
    <lineage>
        <taxon>Eukaryota</taxon>
        <taxon>Metazoa</taxon>
        <taxon>Ecdysozoa</taxon>
        <taxon>Arthropoda</taxon>
        <taxon>Chelicerata</taxon>
        <taxon>Arachnida</taxon>
        <taxon>Araneae</taxon>
        <taxon>Araneomorphae</taxon>
        <taxon>Entelegynae</taxon>
        <taxon>Araneoidea</taxon>
        <taxon>Nephilidae</taxon>
        <taxon>Nephila</taxon>
    </lineage>
</organism>
<sequence length="104" mass="11934">MLSYPVAIMHSTYIRWSELDWVCRDNCILLRALLSSSLMSPDECNVKTSWVCVCKERECWSQVYFRVEYAPPTKVTRDVETSLFGRIQENHSTIGQSPPSSGVL</sequence>
<gene>
    <name evidence="1" type="ORF">NPIL_69911</name>
</gene>
<proteinExistence type="predicted"/>
<dbReference type="EMBL" id="BMAW01118417">
    <property type="protein sequence ID" value="GFT79614.1"/>
    <property type="molecule type" value="Genomic_DNA"/>
</dbReference>
<dbReference type="Proteomes" id="UP000887013">
    <property type="component" value="Unassembled WGS sequence"/>
</dbReference>
<protein>
    <submittedName>
        <fullName evidence="1">Uncharacterized protein</fullName>
    </submittedName>
</protein>
<dbReference type="AlphaFoldDB" id="A0A8X6PMX7"/>
<comment type="caution">
    <text evidence="1">The sequence shown here is derived from an EMBL/GenBank/DDBJ whole genome shotgun (WGS) entry which is preliminary data.</text>
</comment>
<evidence type="ECO:0000313" key="1">
    <source>
        <dbReference type="EMBL" id="GFT79614.1"/>
    </source>
</evidence>